<keyword evidence="4" id="KW-1185">Reference proteome</keyword>
<dbReference type="SMART" id="SM00450">
    <property type="entry name" value="RHOD"/>
    <property type="match status" value="1"/>
</dbReference>
<sequence length="428" mass="42783">MRYARHLALPGIGVEGQRRLAAAKVLVVGAGGLGSPALLYLAAAGVGTLGIVDDDVVEASNLQRQVIHGQSDLGVAKTESAAATIREVNPHVVVVGHRERLTAGNALDLLGGYDLVLDGSDSFATRYLVSDAAEILGIPCVWGALHRFTGQAATFWARPPHGDGVTYRDVFPVPPPPGASPDCATAGVFGAVCGTIGTVMATEAIKLITGAGRTLLGRLAVYDALDVTWRTLTVRPDPDRAPVTELLGGPGNDAVDPYAVFCGIGGPAKGATAPAGAEGTTTPAGVAVDGATASAGGAAEGVTVPAGGAVEGATAPAGGAAEGVAEISGADLLALRADGGEPLVLDVREEWEAQLEPFPGARVVPSGEFAGPGAVVVRDVGAWAGGRTVHVLCAAGLRSRRVAETLRDAGLDARSVTGGLRAIGPAPA</sequence>
<evidence type="ECO:0000313" key="4">
    <source>
        <dbReference type="Proteomes" id="UP001501094"/>
    </source>
</evidence>
<dbReference type="Gene3D" id="3.40.250.10">
    <property type="entry name" value="Rhodanese-like domain"/>
    <property type="match status" value="1"/>
</dbReference>
<dbReference type="SUPFAM" id="SSF52821">
    <property type="entry name" value="Rhodanese/Cell cycle control phosphatase"/>
    <property type="match status" value="1"/>
</dbReference>
<keyword evidence="1" id="KW-0812">Transmembrane</keyword>
<keyword evidence="1" id="KW-0472">Membrane</keyword>
<feature type="domain" description="Rhodanese" evidence="2">
    <location>
        <begin position="338"/>
        <end position="427"/>
    </location>
</feature>
<comment type="caution">
    <text evidence="3">The sequence shown here is derived from an EMBL/GenBank/DDBJ whole genome shotgun (WGS) entry which is preliminary data.</text>
</comment>
<name>A0ABN2NHC3_9MICO</name>
<protein>
    <recommendedName>
        <fullName evidence="2">Rhodanese domain-containing protein</fullName>
    </recommendedName>
</protein>
<gene>
    <name evidence="3" type="ORF">GCM10009751_30080</name>
</gene>
<dbReference type="InterPro" id="IPR001763">
    <property type="entry name" value="Rhodanese-like_dom"/>
</dbReference>
<reference evidence="3 4" key="1">
    <citation type="journal article" date="2019" name="Int. J. Syst. Evol. Microbiol.">
        <title>The Global Catalogue of Microorganisms (GCM) 10K type strain sequencing project: providing services to taxonomists for standard genome sequencing and annotation.</title>
        <authorList>
            <consortium name="The Broad Institute Genomics Platform"/>
            <consortium name="The Broad Institute Genome Sequencing Center for Infectious Disease"/>
            <person name="Wu L."/>
            <person name="Ma J."/>
        </authorList>
    </citation>
    <scope>NUCLEOTIDE SEQUENCE [LARGE SCALE GENOMIC DNA]</scope>
    <source>
        <strain evidence="3 4">JCM 14326</strain>
    </source>
</reference>
<dbReference type="Proteomes" id="UP001501094">
    <property type="component" value="Unassembled WGS sequence"/>
</dbReference>
<dbReference type="PANTHER" id="PTHR10953">
    <property type="entry name" value="UBIQUITIN-ACTIVATING ENZYME E1"/>
    <property type="match status" value="1"/>
</dbReference>
<keyword evidence="1" id="KW-1133">Transmembrane helix</keyword>
<proteinExistence type="predicted"/>
<dbReference type="Gene3D" id="3.40.50.720">
    <property type="entry name" value="NAD(P)-binding Rossmann-like Domain"/>
    <property type="match status" value="1"/>
</dbReference>
<dbReference type="CDD" id="cd00757">
    <property type="entry name" value="ThiF_MoeB_HesA_family"/>
    <property type="match status" value="1"/>
</dbReference>
<evidence type="ECO:0000256" key="1">
    <source>
        <dbReference type="SAM" id="Phobius"/>
    </source>
</evidence>
<dbReference type="PANTHER" id="PTHR10953:SF102">
    <property type="entry name" value="ADENYLYLTRANSFERASE AND SULFURTRANSFERASE MOCS3"/>
    <property type="match status" value="1"/>
</dbReference>
<accession>A0ABN2NHC3</accession>
<dbReference type="PROSITE" id="PS50206">
    <property type="entry name" value="RHODANESE_3"/>
    <property type="match status" value="1"/>
</dbReference>
<dbReference type="CDD" id="cd00158">
    <property type="entry name" value="RHOD"/>
    <property type="match status" value="1"/>
</dbReference>
<evidence type="ECO:0000313" key="3">
    <source>
        <dbReference type="EMBL" id="GAA1869302.1"/>
    </source>
</evidence>
<dbReference type="InterPro" id="IPR035985">
    <property type="entry name" value="Ubiquitin-activating_enz"/>
</dbReference>
<dbReference type="InterPro" id="IPR036873">
    <property type="entry name" value="Rhodanese-like_dom_sf"/>
</dbReference>
<dbReference type="SUPFAM" id="SSF69572">
    <property type="entry name" value="Activating enzymes of the ubiquitin-like proteins"/>
    <property type="match status" value="1"/>
</dbReference>
<feature type="transmembrane region" description="Helical" evidence="1">
    <location>
        <begin position="21"/>
        <end position="43"/>
    </location>
</feature>
<evidence type="ECO:0000259" key="2">
    <source>
        <dbReference type="PROSITE" id="PS50206"/>
    </source>
</evidence>
<dbReference type="EMBL" id="BAAANL010000006">
    <property type="protein sequence ID" value="GAA1869302.1"/>
    <property type="molecule type" value="Genomic_DNA"/>
</dbReference>
<organism evidence="3 4">
    <name type="scientific">Myceligenerans crystallogenes</name>
    <dbReference type="NCBI Taxonomy" id="316335"/>
    <lineage>
        <taxon>Bacteria</taxon>
        <taxon>Bacillati</taxon>
        <taxon>Actinomycetota</taxon>
        <taxon>Actinomycetes</taxon>
        <taxon>Micrococcales</taxon>
        <taxon>Promicromonosporaceae</taxon>
        <taxon>Myceligenerans</taxon>
    </lineage>
</organism>
<dbReference type="InterPro" id="IPR045886">
    <property type="entry name" value="ThiF/MoeB/HesA"/>
</dbReference>
<dbReference type="Pfam" id="PF00899">
    <property type="entry name" value="ThiF"/>
    <property type="match status" value="1"/>
</dbReference>
<dbReference type="InterPro" id="IPR000594">
    <property type="entry name" value="ThiF_NAD_FAD-bd"/>
</dbReference>